<comment type="caution">
    <text evidence="3">The sequence shown here is derived from an EMBL/GenBank/DDBJ whole genome shotgun (WGS) entry which is preliminary data.</text>
</comment>
<dbReference type="EMBL" id="CAMXCT010000116">
    <property type="protein sequence ID" value="CAI3974123.1"/>
    <property type="molecule type" value="Genomic_DNA"/>
</dbReference>
<feature type="compositionally biased region" description="Low complexity" evidence="1">
    <location>
        <begin position="710"/>
        <end position="724"/>
    </location>
</feature>
<proteinExistence type="predicted"/>
<reference evidence="4" key="2">
    <citation type="submission" date="2024-04" db="EMBL/GenBank/DDBJ databases">
        <authorList>
            <person name="Chen Y."/>
            <person name="Shah S."/>
            <person name="Dougan E. K."/>
            <person name="Thang M."/>
            <person name="Chan C."/>
        </authorList>
    </citation>
    <scope>NUCLEOTIDE SEQUENCE [LARGE SCALE GENOMIC DNA]</scope>
</reference>
<evidence type="ECO:0000313" key="5">
    <source>
        <dbReference type="EMBL" id="CAL4761435.1"/>
    </source>
</evidence>
<protein>
    <submittedName>
        <fullName evidence="5">Integrase catalytic domain-containing protein</fullName>
    </submittedName>
</protein>
<dbReference type="EMBL" id="CAMXCT030000116">
    <property type="protein sequence ID" value="CAL4761435.1"/>
    <property type="molecule type" value="Genomic_DNA"/>
</dbReference>
<reference evidence="3" key="1">
    <citation type="submission" date="2022-10" db="EMBL/GenBank/DDBJ databases">
        <authorList>
            <person name="Chen Y."/>
            <person name="Dougan E. K."/>
            <person name="Chan C."/>
            <person name="Rhodes N."/>
            <person name="Thang M."/>
        </authorList>
    </citation>
    <scope>NUCLEOTIDE SEQUENCE</scope>
</reference>
<dbReference type="EMBL" id="CAMXCT020000116">
    <property type="protein sequence ID" value="CAL1127498.1"/>
    <property type="molecule type" value="Genomic_DNA"/>
</dbReference>
<feature type="compositionally biased region" description="Low complexity" evidence="1">
    <location>
        <begin position="689"/>
        <end position="700"/>
    </location>
</feature>
<name>A0A9P1BKJ1_9DINO</name>
<dbReference type="AlphaFoldDB" id="A0A9P1BKJ1"/>
<evidence type="ECO:0000313" key="4">
    <source>
        <dbReference type="EMBL" id="CAL1127498.1"/>
    </source>
</evidence>
<dbReference type="OrthoDB" id="439910at2759"/>
<feature type="region of interest" description="Disordered" evidence="1">
    <location>
        <begin position="669"/>
        <end position="724"/>
    </location>
</feature>
<dbReference type="Pfam" id="PF25273">
    <property type="entry name" value="DUF7869"/>
    <property type="match status" value="1"/>
</dbReference>
<evidence type="ECO:0000313" key="6">
    <source>
        <dbReference type="Proteomes" id="UP001152797"/>
    </source>
</evidence>
<evidence type="ECO:0000256" key="1">
    <source>
        <dbReference type="SAM" id="MobiDB-lite"/>
    </source>
</evidence>
<organism evidence="3">
    <name type="scientific">Cladocopium goreaui</name>
    <dbReference type="NCBI Taxonomy" id="2562237"/>
    <lineage>
        <taxon>Eukaryota</taxon>
        <taxon>Sar</taxon>
        <taxon>Alveolata</taxon>
        <taxon>Dinophyceae</taxon>
        <taxon>Suessiales</taxon>
        <taxon>Symbiodiniaceae</taxon>
        <taxon>Cladocopium</taxon>
    </lineage>
</organism>
<dbReference type="Proteomes" id="UP001152797">
    <property type="component" value="Unassembled WGS sequence"/>
</dbReference>
<keyword evidence="6" id="KW-1185">Reference proteome</keyword>
<dbReference type="PANTHER" id="PTHR33153">
    <property type="entry name" value="MYND-TYPE DOMAIN-CONTAINING PROTEIN"/>
    <property type="match status" value="1"/>
</dbReference>
<evidence type="ECO:0000313" key="3">
    <source>
        <dbReference type="EMBL" id="CAI3974123.1"/>
    </source>
</evidence>
<feature type="domain" description="DUF7869" evidence="2">
    <location>
        <begin position="364"/>
        <end position="501"/>
    </location>
</feature>
<accession>A0A9P1BKJ1</accession>
<dbReference type="InterPro" id="IPR057191">
    <property type="entry name" value="DUF7869"/>
</dbReference>
<dbReference type="PANTHER" id="PTHR33153:SF3">
    <property type="entry name" value="TRAFFICKING PROTEIN PARTICLE COMPLEX SUBUNIT 11 DOMAIN-CONTAINING PROTEIN"/>
    <property type="match status" value="1"/>
</dbReference>
<sequence>MTELMGATAVELQQTAAAQPVLPGASELPVDVDDDSPAALQTRRWYDRECGCQASCVRRFADDPALTASVEKFQSHSKSMGTQERRTYMFNILRGMVQKDGGLRSHVQNYKFLGQGVCASAFYILAGSSKTMVSKLVDSLLAGAEVPADDGRSHRKERQKPCFEIVNAFFHWVYQHMAEPLAEGLADDVPEEMDDPTAAELELQASSKHFDPYQEWICSGNPFVAQGIPQEEREQRWLHPMSIADLYQQFLYMYADHPEKTTVSSTVFYLCWKKNWQGTLRIRRKTQHAKCDVCIRFKKYRKQAASESQKSTVNAGYNAHLRSVFRDRQLGTSMAVHSEMSMANMDMGKQWEAAWRPELLNTLVLCHGVADLFYVASCDQRKDSNHQLTVLSHALKAIADIVAEKSLPMPGHVCIQQDNTTREGRNQWTMLWGAHLVASGLMSSVTFAFYQVGHTHNECDQAFARVAHTFNTADRPLESPEDFQAEICNRYDCEPSDQRPEDVIMLAKQYMNSESLCQHPILILPAKQLDQLEAASPLEPMPRKALSQTQIKEFQKTATLCAPPPVGMIRASQYLQSLCHNSMVKAKAVAPPMSFYQMHTVEDRLASANQAEMDPKNVIAQFAPKKISVAMETPSFPAENAAIQADGLPPAADDEDVLLSDLLASAGGSGDVGAGRGQGRGKGRGRGCGVAKAKASAKSTAKAKAKPSPKARAAPVPDDAASASSYKAGEFNVKRVAYVKQKRQEGMMAAEAQQAWMQSDERLDLVSSLPFSQQKRRRFC</sequence>
<feature type="compositionally biased region" description="Gly residues" evidence="1">
    <location>
        <begin position="669"/>
        <end position="678"/>
    </location>
</feature>
<evidence type="ECO:0000259" key="2">
    <source>
        <dbReference type="Pfam" id="PF25273"/>
    </source>
</evidence>
<gene>
    <name evidence="3" type="ORF">C1SCF055_LOCUS2553</name>
</gene>